<gene>
    <name evidence="2" type="ORF">SAMN06309945_0390</name>
</gene>
<dbReference type="Pfam" id="PF01872">
    <property type="entry name" value="RibD_C"/>
    <property type="match status" value="1"/>
</dbReference>
<dbReference type="SUPFAM" id="SSF53597">
    <property type="entry name" value="Dihydrofolate reductase-like"/>
    <property type="match status" value="1"/>
</dbReference>
<dbReference type="EMBL" id="FUZP01000001">
    <property type="protein sequence ID" value="SKC37922.1"/>
    <property type="molecule type" value="Genomic_DNA"/>
</dbReference>
<dbReference type="PANTHER" id="PTHR38011">
    <property type="entry name" value="DIHYDROFOLATE REDUCTASE FAMILY PROTEIN (AFU_ORTHOLOGUE AFUA_8G06820)"/>
    <property type="match status" value="1"/>
</dbReference>
<sequence length="188" mass="20570">MTDTRTWIGCVFIGMSLDGFIARPDGDLDWLTDPAVRPHTAESNAHPALEWETFFPTVDTLVMGRSTFETVLGFEEWPFEGKRVIVLSTTLEADDRVAVARTVDEAHELLDADTAARVYIDGGRTIQSFLAAGLVDELTVSIAPVLIGRGARLFGELTEDVHLTLRGHHSSEGDGLVRVTYDVSRAGL</sequence>
<organism evidence="2 3">
    <name type="scientific">Okibacterium fritillariae</name>
    <dbReference type="NCBI Taxonomy" id="123320"/>
    <lineage>
        <taxon>Bacteria</taxon>
        <taxon>Bacillati</taxon>
        <taxon>Actinomycetota</taxon>
        <taxon>Actinomycetes</taxon>
        <taxon>Micrococcales</taxon>
        <taxon>Microbacteriaceae</taxon>
        <taxon>Okibacterium</taxon>
    </lineage>
</organism>
<evidence type="ECO:0000313" key="2">
    <source>
        <dbReference type="EMBL" id="SKC37922.1"/>
    </source>
</evidence>
<name>A0A1T5IFY7_9MICO</name>
<dbReference type="InterPro" id="IPR050765">
    <property type="entry name" value="Riboflavin_Biosynth_HTPR"/>
</dbReference>
<dbReference type="InterPro" id="IPR024072">
    <property type="entry name" value="DHFR-like_dom_sf"/>
</dbReference>
<dbReference type="GO" id="GO:0009231">
    <property type="term" value="P:riboflavin biosynthetic process"/>
    <property type="evidence" value="ECO:0007669"/>
    <property type="project" value="InterPro"/>
</dbReference>
<reference evidence="2 3" key="1">
    <citation type="submission" date="2017-02" db="EMBL/GenBank/DDBJ databases">
        <authorList>
            <person name="Peterson S.W."/>
        </authorList>
    </citation>
    <scope>NUCLEOTIDE SEQUENCE [LARGE SCALE GENOMIC DNA]</scope>
    <source>
        <strain evidence="2 3">VKM Ac-2059</strain>
    </source>
</reference>
<accession>A0A1T5IFY7</accession>
<protein>
    <submittedName>
        <fullName evidence="2">Dihydrofolate reductase</fullName>
    </submittedName>
</protein>
<evidence type="ECO:0000259" key="1">
    <source>
        <dbReference type="Pfam" id="PF01872"/>
    </source>
</evidence>
<dbReference type="PANTHER" id="PTHR38011:SF11">
    <property type="entry name" value="2,5-DIAMINO-6-RIBOSYLAMINO-4(3H)-PYRIMIDINONE 5'-PHOSPHATE REDUCTASE"/>
    <property type="match status" value="1"/>
</dbReference>
<dbReference type="Proteomes" id="UP000190857">
    <property type="component" value="Unassembled WGS sequence"/>
</dbReference>
<keyword evidence="3" id="KW-1185">Reference proteome</keyword>
<proteinExistence type="predicted"/>
<feature type="domain" description="Bacterial bifunctional deaminase-reductase C-terminal" evidence="1">
    <location>
        <begin position="11"/>
        <end position="170"/>
    </location>
</feature>
<dbReference type="OrthoDB" id="2313602at2"/>
<dbReference type="Gene3D" id="3.40.430.10">
    <property type="entry name" value="Dihydrofolate Reductase, subunit A"/>
    <property type="match status" value="1"/>
</dbReference>
<dbReference type="STRING" id="123320.SAMN06309945_0390"/>
<evidence type="ECO:0000313" key="3">
    <source>
        <dbReference type="Proteomes" id="UP000190857"/>
    </source>
</evidence>
<dbReference type="GO" id="GO:0008703">
    <property type="term" value="F:5-amino-6-(5-phosphoribosylamino)uracil reductase activity"/>
    <property type="evidence" value="ECO:0007669"/>
    <property type="project" value="InterPro"/>
</dbReference>
<dbReference type="RefSeq" id="WP_079726614.1">
    <property type="nucleotide sequence ID" value="NZ_FUZP01000001.1"/>
</dbReference>
<dbReference type="AlphaFoldDB" id="A0A1T5IFY7"/>
<dbReference type="InterPro" id="IPR002734">
    <property type="entry name" value="RibDG_C"/>
</dbReference>